<evidence type="ECO:0000256" key="1">
    <source>
        <dbReference type="ARBA" id="ARBA00023015"/>
    </source>
</evidence>
<name>A0A4Y4DLD6_GLUUR</name>
<gene>
    <name evidence="6" type="ORF">AUR04nite_16610</name>
</gene>
<dbReference type="Proteomes" id="UP000316612">
    <property type="component" value="Unassembled WGS sequence"/>
</dbReference>
<keyword evidence="2 4" id="KW-0238">DNA-binding</keyword>
<evidence type="ECO:0000313" key="7">
    <source>
        <dbReference type="Proteomes" id="UP000316612"/>
    </source>
</evidence>
<organism evidence="6 7">
    <name type="scientific">Glutamicibacter uratoxydans</name>
    <name type="common">Arthrobacter uratoxydans</name>
    <dbReference type="NCBI Taxonomy" id="43667"/>
    <lineage>
        <taxon>Bacteria</taxon>
        <taxon>Bacillati</taxon>
        <taxon>Actinomycetota</taxon>
        <taxon>Actinomycetes</taxon>
        <taxon>Micrococcales</taxon>
        <taxon>Micrococcaceae</taxon>
        <taxon>Glutamicibacter</taxon>
    </lineage>
</organism>
<accession>A0A4Y4DLD6</accession>
<evidence type="ECO:0000256" key="4">
    <source>
        <dbReference type="PROSITE-ProRule" id="PRU00335"/>
    </source>
</evidence>
<sequence length="192" mass="20115">MSVRQQPKKQRLAPGRSGVLDAALKLFARDGIDGVSLQQIANSLGVTKAAVYHHFQAKADIVLEALKPGLAILDKAVQQAEKLPAGPGQAELIIAGLAECIATNSRSYQVIMADSAASRILEADPQLVSMFSRIREMLAGGRTDAQAGLAVSCFLGACLGPSLDPGFEAFTAQQLHDAVISAGEAILLSRLP</sequence>
<dbReference type="InterPro" id="IPR001647">
    <property type="entry name" value="HTH_TetR"/>
</dbReference>
<dbReference type="SUPFAM" id="SSF46689">
    <property type="entry name" value="Homeodomain-like"/>
    <property type="match status" value="1"/>
</dbReference>
<evidence type="ECO:0000256" key="2">
    <source>
        <dbReference type="ARBA" id="ARBA00023125"/>
    </source>
</evidence>
<dbReference type="PROSITE" id="PS01081">
    <property type="entry name" value="HTH_TETR_1"/>
    <property type="match status" value="1"/>
</dbReference>
<dbReference type="EMBL" id="BJNY01000008">
    <property type="protein sequence ID" value="GED06129.1"/>
    <property type="molecule type" value="Genomic_DNA"/>
</dbReference>
<dbReference type="GO" id="GO:0000976">
    <property type="term" value="F:transcription cis-regulatory region binding"/>
    <property type="evidence" value="ECO:0007669"/>
    <property type="project" value="TreeGrafter"/>
</dbReference>
<evidence type="ECO:0000313" key="6">
    <source>
        <dbReference type="EMBL" id="GED06129.1"/>
    </source>
</evidence>
<dbReference type="AlphaFoldDB" id="A0A4Y4DLD6"/>
<proteinExistence type="predicted"/>
<dbReference type="InterPro" id="IPR050109">
    <property type="entry name" value="HTH-type_TetR-like_transc_reg"/>
</dbReference>
<feature type="DNA-binding region" description="H-T-H motif" evidence="4">
    <location>
        <begin position="36"/>
        <end position="55"/>
    </location>
</feature>
<dbReference type="InterPro" id="IPR023772">
    <property type="entry name" value="DNA-bd_HTH_TetR-type_CS"/>
</dbReference>
<dbReference type="GO" id="GO:0003700">
    <property type="term" value="F:DNA-binding transcription factor activity"/>
    <property type="evidence" value="ECO:0007669"/>
    <property type="project" value="TreeGrafter"/>
</dbReference>
<dbReference type="RefSeq" id="WP_170184143.1">
    <property type="nucleotide sequence ID" value="NZ_BAAAJL010000003.1"/>
</dbReference>
<dbReference type="PROSITE" id="PS50977">
    <property type="entry name" value="HTH_TETR_2"/>
    <property type="match status" value="1"/>
</dbReference>
<keyword evidence="7" id="KW-1185">Reference proteome</keyword>
<evidence type="ECO:0000259" key="5">
    <source>
        <dbReference type="PROSITE" id="PS50977"/>
    </source>
</evidence>
<dbReference type="PRINTS" id="PR00455">
    <property type="entry name" value="HTHTETR"/>
</dbReference>
<dbReference type="InterPro" id="IPR009057">
    <property type="entry name" value="Homeodomain-like_sf"/>
</dbReference>
<keyword evidence="1" id="KW-0805">Transcription regulation</keyword>
<reference evidence="6 7" key="1">
    <citation type="submission" date="2019-06" db="EMBL/GenBank/DDBJ databases">
        <title>Whole genome shotgun sequence of Glutamicibacter uratoxydans NBRC 15515.</title>
        <authorList>
            <person name="Hosoyama A."/>
            <person name="Uohara A."/>
            <person name="Ohji S."/>
            <person name="Ichikawa N."/>
        </authorList>
    </citation>
    <scope>NUCLEOTIDE SEQUENCE [LARGE SCALE GENOMIC DNA]</scope>
    <source>
        <strain evidence="6 7">NBRC 15515</strain>
    </source>
</reference>
<feature type="domain" description="HTH tetR-type" evidence="5">
    <location>
        <begin position="13"/>
        <end position="73"/>
    </location>
</feature>
<comment type="caution">
    <text evidence="6">The sequence shown here is derived from an EMBL/GenBank/DDBJ whole genome shotgun (WGS) entry which is preliminary data.</text>
</comment>
<dbReference type="Gene3D" id="1.10.357.10">
    <property type="entry name" value="Tetracycline Repressor, domain 2"/>
    <property type="match status" value="1"/>
</dbReference>
<keyword evidence="3" id="KW-0804">Transcription</keyword>
<dbReference type="Pfam" id="PF00440">
    <property type="entry name" value="TetR_N"/>
    <property type="match status" value="1"/>
</dbReference>
<dbReference type="PANTHER" id="PTHR30055">
    <property type="entry name" value="HTH-TYPE TRANSCRIPTIONAL REGULATOR RUTR"/>
    <property type="match status" value="1"/>
</dbReference>
<protein>
    <submittedName>
        <fullName evidence="6">TetR family transcriptional regulator</fullName>
    </submittedName>
</protein>
<evidence type="ECO:0000256" key="3">
    <source>
        <dbReference type="ARBA" id="ARBA00023163"/>
    </source>
</evidence>
<dbReference type="PANTHER" id="PTHR30055:SF234">
    <property type="entry name" value="HTH-TYPE TRANSCRIPTIONAL REGULATOR BETI"/>
    <property type="match status" value="1"/>
</dbReference>